<dbReference type="PANTHER" id="PTHR31973">
    <property type="entry name" value="POLYPROTEIN, PUTATIVE-RELATED"/>
    <property type="match status" value="1"/>
</dbReference>
<dbReference type="InterPro" id="IPR004332">
    <property type="entry name" value="Transposase_MuDR"/>
</dbReference>
<evidence type="ECO:0000313" key="3">
    <source>
        <dbReference type="Proteomes" id="UP001177003"/>
    </source>
</evidence>
<dbReference type="Proteomes" id="UP001177003">
    <property type="component" value="Chromosome 0"/>
</dbReference>
<dbReference type="PANTHER" id="PTHR31973:SF189">
    <property type="entry name" value="TRANSPOSASE, MUDR, PLANT, MULE TRANSPOSASE DOMAIN PROTEIN-RELATED"/>
    <property type="match status" value="1"/>
</dbReference>
<keyword evidence="3" id="KW-1185">Reference proteome</keyword>
<dbReference type="Pfam" id="PF03108">
    <property type="entry name" value="DBD_Tnp_Mut"/>
    <property type="match status" value="1"/>
</dbReference>
<gene>
    <name evidence="2" type="ORF">LSALG_LOCUS2664</name>
</gene>
<evidence type="ECO:0000259" key="1">
    <source>
        <dbReference type="Pfam" id="PF03108"/>
    </source>
</evidence>
<dbReference type="AlphaFoldDB" id="A0AA35VFG0"/>
<feature type="domain" description="Transposase MuDR plant" evidence="1">
    <location>
        <begin position="145"/>
        <end position="202"/>
    </location>
</feature>
<protein>
    <recommendedName>
        <fullName evidence="1">Transposase MuDR plant domain-containing protein</fullName>
    </recommendedName>
</protein>
<proteinExistence type="predicted"/>
<organism evidence="2 3">
    <name type="scientific">Lactuca saligna</name>
    <name type="common">Willowleaf lettuce</name>
    <dbReference type="NCBI Taxonomy" id="75948"/>
    <lineage>
        <taxon>Eukaryota</taxon>
        <taxon>Viridiplantae</taxon>
        <taxon>Streptophyta</taxon>
        <taxon>Embryophyta</taxon>
        <taxon>Tracheophyta</taxon>
        <taxon>Spermatophyta</taxon>
        <taxon>Magnoliopsida</taxon>
        <taxon>eudicotyledons</taxon>
        <taxon>Gunneridae</taxon>
        <taxon>Pentapetalae</taxon>
        <taxon>asterids</taxon>
        <taxon>campanulids</taxon>
        <taxon>Asterales</taxon>
        <taxon>Asteraceae</taxon>
        <taxon>Cichorioideae</taxon>
        <taxon>Cichorieae</taxon>
        <taxon>Lactucinae</taxon>
        <taxon>Lactuca</taxon>
    </lineage>
</organism>
<dbReference type="EMBL" id="OX465086">
    <property type="protein sequence ID" value="CAI9261892.1"/>
    <property type="molecule type" value="Genomic_DNA"/>
</dbReference>
<sequence>MESPNSMYLTVEFHYNGMFAPNPLVYLDHMTITHERLTDGIRRINNDVDYFEFVEDGYMAMNELRMNVYIDHQNEPILDWADKEMLTGDEKTIVDDLFNKLCGKPILNSNKEEVNDDNDDDASDEDDEVMLRVFDENQEWDKMVIVLGMKFSNPLELKLCLNKYSVKNGYDLWYKNDHQKLLAKCSEHKKNKSCPFRLWATWMNERSLKIKSLIDRNNCSGVFKFGSIELVEALKESVPAAEHRQCAKHIYANF</sequence>
<evidence type="ECO:0000313" key="2">
    <source>
        <dbReference type="EMBL" id="CAI9261892.1"/>
    </source>
</evidence>
<name>A0AA35VFG0_LACSI</name>
<accession>A0AA35VFG0</accession>
<reference evidence="2" key="1">
    <citation type="submission" date="2023-04" db="EMBL/GenBank/DDBJ databases">
        <authorList>
            <person name="Vijverberg K."/>
            <person name="Xiong W."/>
            <person name="Schranz E."/>
        </authorList>
    </citation>
    <scope>NUCLEOTIDE SEQUENCE</scope>
</reference>